<reference evidence="2" key="1">
    <citation type="submission" date="2022-10" db="EMBL/GenBank/DDBJ databases">
        <title>Genome assembly of Pristionchus species.</title>
        <authorList>
            <person name="Yoshida K."/>
            <person name="Sommer R.J."/>
        </authorList>
    </citation>
    <scope>NUCLEOTIDE SEQUENCE [LARGE SCALE GENOMIC DNA]</scope>
    <source>
        <strain evidence="2">RS5460</strain>
    </source>
</reference>
<name>A0AAN4ZL17_9BILA</name>
<evidence type="ECO:0000313" key="2">
    <source>
        <dbReference type="Proteomes" id="UP001328107"/>
    </source>
</evidence>
<protein>
    <submittedName>
        <fullName evidence="1">Uncharacterized protein</fullName>
    </submittedName>
</protein>
<dbReference type="EMBL" id="BTRK01000003">
    <property type="protein sequence ID" value="GMR40363.1"/>
    <property type="molecule type" value="Genomic_DNA"/>
</dbReference>
<comment type="caution">
    <text evidence="1">The sequence shown here is derived from an EMBL/GenBank/DDBJ whole genome shotgun (WGS) entry which is preliminary data.</text>
</comment>
<dbReference type="Proteomes" id="UP001328107">
    <property type="component" value="Unassembled WGS sequence"/>
</dbReference>
<sequence>MWVKMINVYCDTYIILFEGNMSDKKHTQMPLKPDNQMASMDESLGSARNVDVDKSESSMWRVITLLSYRRTKLRSLGSASLPRIVAQISSKSQSTKISSIFSNGNKPQFIIDKCNCFAWNRVSRPTHLP</sequence>
<gene>
    <name evidence="1" type="ORF">PMAYCL1PPCAC_10558</name>
</gene>
<proteinExistence type="predicted"/>
<dbReference type="AlphaFoldDB" id="A0AAN4ZL17"/>
<organism evidence="1 2">
    <name type="scientific">Pristionchus mayeri</name>
    <dbReference type="NCBI Taxonomy" id="1317129"/>
    <lineage>
        <taxon>Eukaryota</taxon>
        <taxon>Metazoa</taxon>
        <taxon>Ecdysozoa</taxon>
        <taxon>Nematoda</taxon>
        <taxon>Chromadorea</taxon>
        <taxon>Rhabditida</taxon>
        <taxon>Rhabditina</taxon>
        <taxon>Diplogasteromorpha</taxon>
        <taxon>Diplogasteroidea</taxon>
        <taxon>Neodiplogasteridae</taxon>
        <taxon>Pristionchus</taxon>
    </lineage>
</organism>
<evidence type="ECO:0000313" key="1">
    <source>
        <dbReference type="EMBL" id="GMR40363.1"/>
    </source>
</evidence>
<accession>A0AAN4ZL17</accession>
<keyword evidence="2" id="KW-1185">Reference proteome</keyword>